<evidence type="ECO:0000313" key="3">
    <source>
        <dbReference type="Proteomes" id="UP000192408"/>
    </source>
</evidence>
<keyword evidence="1" id="KW-0812">Transmembrane</keyword>
<evidence type="ECO:0000256" key="1">
    <source>
        <dbReference type="SAM" id="Phobius"/>
    </source>
</evidence>
<dbReference type="RefSeq" id="WP_084258114.1">
    <property type="nucleotide sequence ID" value="NZ_FWWV01000068.1"/>
</dbReference>
<keyword evidence="1" id="KW-1133">Transmembrane helix</keyword>
<keyword evidence="3" id="KW-1185">Reference proteome</keyword>
<gene>
    <name evidence="2" type="ORF">SAMN05660772_01492</name>
</gene>
<dbReference type="AlphaFoldDB" id="A0A1W1VA45"/>
<accession>A0A1W1VA45</accession>
<dbReference type="EMBL" id="FWWV01000068">
    <property type="protein sequence ID" value="SMB90228.1"/>
    <property type="molecule type" value="Genomic_DNA"/>
</dbReference>
<dbReference type="STRING" id="1122938.SAMN05660772_01492"/>
<name>A0A1W1VA45_9PAST</name>
<sequence length="219" mass="24914">MQQNKSQQILKMLNQVNWVYRILFWVIIAFFGLIVVENFIKDLTNGIITLIISIFIALFLIKLVFGIINLTYANLQYTRCLKLMNKQLRESGISTTLSQQSKVPPSLFAIDTINKLLFINNQQTDYEPLIFDKEKLISAKVERESTVHTTTKHKGSVAVFGSSFGYNFGSKSTSTSHITETAFLELQYLTEQKTSLTLVIPYGGNRRGAEEALNTIQQF</sequence>
<organism evidence="2 3">
    <name type="scientific">Pasteurella testudinis DSM 23072</name>
    <dbReference type="NCBI Taxonomy" id="1122938"/>
    <lineage>
        <taxon>Bacteria</taxon>
        <taxon>Pseudomonadati</taxon>
        <taxon>Pseudomonadota</taxon>
        <taxon>Gammaproteobacteria</taxon>
        <taxon>Pasteurellales</taxon>
        <taxon>Pasteurellaceae</taxon>
        <taxon>Pasteurella</taxon>
    </lineage>
</organism>
<feature type="transmembrane region" description="Helical" evidence="1">
    <location>
        <begin position="46"/>
        <end position="72"/>
    </location>
</feature>
<feature type="transmembrane region" description="Helical" evidence="1">
    <location>
        <begin position="20"/>
        <end position="40"/>
    </location>
</feature>
<proteinExistence type="predicted"/>
<dbReference type="Proteomes" id="UP000192408">
    <property type="component" value="Unassembled WGS sequence"/>
</dbReference>
<keyword evidence="1" id="KW-0472">Membrane</keyword>
<protein>
    <submittedName>
        <fullName evidence="2">Uncharacterized protein</fullName>
    </submittedName>
</protein>
<reference evidence="3" key="1">
    <citation type="submission" date="2017-04" db="EMBL/GenBank/DDBJ databases">
        <authorList>
            <person name="Varghese N."/>
            <person name="Submissions S."/>
        </authorList>
    </citation>
    <scope>NUCLEOTIDE SEQUENCE [LARGE SCALE GENOMIC DNA]</scope>
    <source>
        <strain evidence="3">DSM 23072</strain>
    </source>
</reference>
<evidence type="ECO:0000313" key="2">
    <source>
        <dbReference type="EMBL" id="SMB90228.1"/>
    </source>
</evidence>